<reference evidence="1" key="1">
    <citation type="submission" date="2019-08" db="EMBL/GenBank/DDBJ databases">
        <title>The genome of the North American firefly Photinus pyralis.</title>
        <authorList>
            <consortium name="Photinus pyralis genome working group"/>
            <person name="Fallon T.R."/>
            <person name="Sander Lower S.E."/>
            <person name="Weng J.-K."/>
        </authorList>
    </citation>
    <scope>NUCLEOTIDE SEQUENCE</scope>
    <source>
        <strain evidence="1">TRF0915ILg1</strain>
        <tissue evidence="1">Whole body</tissue>
    </source>
</reference>
<organism evidence="1 2">
    <name type="scientific">Ignelater luminosus</name>
    <name type="common">Cucubano</name>
    <name type="synonym">Pyrophorus luminosus</name>
    <dbReference type="NCBI Taxonomy" id="2038154"/>
    <lineage>
        <taxon>Eukaryota</taxon>
        <taxon>Metazoa</taxon>
        <taxon>Ecdysozoa</taxon>
        <taxon>Arthropoda</taxon>
        <taxon>Hexapoda</taxon>
        <taxon>Insecta</taxon>
        <taxon>Pterygota</taxon>
        <taxon>Neoptera</taxon>
        <taxon>Endopterygota</taxon>
        <taxon>Coleoptera</taxon>
        <taxon>Polyphaga</taxon>
        <taxon>Elateriformia</taxon>
        <taxon>Elateroidea</taxon>
        <taxon>Elateridae</taxon>
        <taxon>Agrypninae</taxon>
        <taxon>Pyrophorini</taxon>
        <taxon>Ignelater</taxon>
    </lineage>
</organism>
<dbReference type="EMBL" id="VTPC01000395">
    <property type="protein sequence ID" value="KAF2905948.1"/>
    <property type="molecule type" value="Genomic_DNA"/>
</dbReference>
<comment type="caution">
    <text evidence="1">The sequence shown here is derived from an EMBL/GenBank/DDBJ whole genome shotgun (WGS) entry which is preliminary data.</text>
</comment>
<proteinExistence type="predicted"/>
<evidence type="ECO:0000313" key="2">
    <source>
        <dbReference type="Proteomes" id="UP000801492"/>
    </source>
</evidence>
<name>A0A8K0DGU9_IGNLU</name>
<evidence type="ECO:0000313" key="1">
    <source>
        <dbReference type="EMBL" id="KAF2905948.1"/>
    </source>
</evidence>
<keyword evidence="2" id="KW-1185">Reference proteome</keyword>
<dbReference type="Proteomes" id="UP000801492">
    <property type="component" value="Unassembled WGS sequence"/>
</dbReference>
<dbReference type="OrthoDB" id="410542at2759"/>
<accession>A0A8K0DGU9</accession>
<dbReference type="AlphaFoldDB" id="A0A8K0DGU9"/>
<protein>
    <submittedName>
        <fullName evidence="1">Uncharacterized protein</fullName>
    </submittedName>
</protein>
<gene>
    <name evidence="1" type="ORF">ILUMI_00228</name>
</gene>
<sequence>MTRRGYGYIKIGTWNVRGNLWQKKPELTNELKESQINIVALTGTKKKSQRVEEVDDGYTMFHDMIDRKVDLCVANDLIVANTFFPHKKIYQRQRCQVIDVRVGRAMEPGTDHYFLEVKMDISDGAKVANRNSKKRPVNNEPKFKINCKLRSTKVRREEFVQADEQEIAYQAEVLRKAGLVELWKAFKQVPLEVAEQTAPTSINNSNSLRYPSAATQSAIVIPPQPEAALKLQVPIYPG</sequence>